<evidence type="ECO:0000313" key="11">
    <source>
        <dbReference type="Proteomes" id="UP000585614"/>
    </source>
</evidence>
<evidence type="ECO:0000256" key="6">
    <source>
        <dbReference type="SAM" id="Coils"/>
    </source>
</evidence>
<dbReference type="GO" id="GO:0005635">
    <property type="term" value="C:nuclear envelope"/>
    <property type="evidence" value="ECO:0007669"/>
    <property type="project" value="Ensembl"/>
</dbReference>
<keyword evidence="6" id="KW-0175">Coiled coil</keyword>
<evidence type="ECO:0000259" key="7">
    <source>
        <dbReference type="PROSITE" id="PS51339"/>
    </source>
</evidence>
<protein>
    <submittedName>
        <fullName evidence="8 9">Myotubularin related protein 6</fullName>
    </submittedName>
</protein>
<evidence type="ECO:0000313" key="8">
    <source>
        <dbReference type="EMBL" id="KAF6376504.1"/>
    </source>
</evidence>
<dbReference type="PROSITE" id="PS51339">
    <property type="entry name" value="PPASE_MYOTUBULARIN"/>
    <property type="match status" value="1"/>
</dbReference>
<dbReference type="InterPro" id="IPR048994">
    <property type="entry name" value="PH-GRAM_MTMR6-9"/>
</dbReference>
<gene>
    <name evidence="9" type="primary">MTMR6</name>
    <name evidence="8" type="ORF">mRhiFer1_011382</name>
</gene>
<dbReference type="OMA" id="QWQHTDV"/>
<dbReference type="Proteomes" id="UP000585614">
    <property type="component" value="Unassembled WGS sequence"/>
</dbReference>
<dbReference type="CDD" id="cd14585">
    <property type="entry name" value="PTP-MTMR6"/>
    <property type="match status" value="1"/>
</dbReference>
<dbReference type="InterPro" id="IPR030564">
    <property type="entry name" value="Myotubularin"/>
</dbReference>
<dbReference type="AlphaFoldDB" id="A0A671DVI0"/>
<keyword evidence="10" id="KW-1185">Reference proteome</keyword>
<dbReference type="GO" id="GO:0004438">
    <property type="term" value="F:phosphatidylinositol-3-phosphate phosphatase activity"/>
    <property type="evidence" value="ECO:0007669"/>
    <property type="project" value="Ensembl"/>
</dbReference>
<dbReference type="GO" id="GO:0005737">
    <property type="term" value="C:cytoplasm"/>
    <property type="evidence" value="ECO:0007669"/>
    <property type="project" value="Ensembl"/>
</dbReference>
<dbReference type="Ensembl" id="ENSRFET00010005366.1">
    <property type="protein sequence ID" value="ENSRFEP00010004905.1"/>
    <property type="gene ID" value="ENSRFEG00010003396.1"/>
</dbReference>
<dbReference type="Pfam" id="PF06602">
    <property type="entry name" value="Myotub-related"/>
    <property type="match status" value="1"/>
</dbReference>
<dbReference type="PANTHER" id="PTHR10807:SF34">
    <property type="entry name" value="MYOTUBULARIN-RELATED PROTEIN 6"/>
    <property type="match status" value="1"/>
</dbReference>
<evidence type="ECO:0000256" key="4">
    <source>
        <dbReference type="PIRSR" id="PIRSR630564-1"/>
    </source>
</evidence>
<dbReference type="GO" id="GO:0046856">
    <property type="term" value="P:phosphatidylinositol dephosphorylation"/>
    <property type="evidence" value="ECO:0007669"/>
    <property type="project" value="Ensembl"/>
</dbReference>
<dbReference type="Gene3D" id="2.30.29.30">
    <property type="entry name" value="Pleckstrin-homology domain (PH domain)/Phosphotyrosine-binding domain (PTB)"/>
    <property type="match status" value="1"/>
</dbReference>
<dbReference type="CTD" id="9107"/>
<dbReference type="SUPFAM" id="SSF52799">
    <property type="entry name" value="(Phosphotyrosine protein) phosphatases II"/>
    <property type="match status" value="1"/>
</dbReference>
<dbReference type="InterPro" id="IPR029021">
    <property type="entry name" value="Prot-tyrosine_phosphatase-like"/>
</dbReference>
<reference evidence="9 10" key="2">
    <citation type="journal article" date="2018" name="Annu Rev Anim Biosci">
        <title>Bat Biology, Genomes, and the Bat1K Project: To Generate Chromosome-Level Genomes for All Living Bat Species.</title>
        <authorList>
            <person name="Teeling E.C."/>
            <person name="Vernes S.C."/>
            <person name="Davalos L.M."/>
            <person name="Ray D.A."/>
            <person name="Gilbert M.T.P."/>
            <person name="Myers E."/>
        </authorList>
    </citation>
    <scope>NUCLEOTIDE SEQUENCE</scope>
</reference>
<feature type="coiled-coil region" evidence="6">
    <location>
        <begin position="507"/>
        <end position="541"/>
    </location>
</feature>
<keyword evidence="2" id="KW-0378">Hydrolase</keyword>
<comment type="similarity">
    <text evidence="1">Belongs to the protein-tyrosine phosphatase family. Non-receptor class myotubularin subfamily.</text>
</comment>
<feature type="domain" description="Myotubularin phosphatase" evidence="7">
    <location>
        <begin position="124"/>
        <end position="497"/>
    </location>
</feature>
<evidence type="ECO:0000256" key="3">
    <source>
        <dbReference type="ARBA" id="ARBA00023098"/>
    </source>
</evidence>
<dbReference type="SUPFAM" id="SSF50729">
    <property type="entry name" value="PH domain-like"/>
    <property type="match status" value="1"/>
</dbReference>
<dbReference type="FunFam" id="2.30.29.30:FF:000135">
    <property type="entry name" value="Myotubularin related protein 6"/>
    <property type="match status" value="1"/>
</dbReference>
<dbReference type="OrthoDB" id="271628at2759"/>
<reference evidence="9 10" key="3">
    <citation type="submission" date="2018-12" db="EMBL/GenBank/DDBJ databases">
        <title>G10K-VGP greater horseshoe bat female genome, primary haplotype.</title>
        <authorList>
            <person name="Teeling E."/>
            <person name="Myers G."/>
            <person name="Vernes S."/>
            <person name="Pippel M."/>
            <person name="Winkler S."/>
            <person name="Fedrigo O."/>
            <person name="Rhie A."/>
            <person name="Koren S."/>
            <person name="Phillippy A."/>
            <person name="Lewin H."/>
            <person name="Damas J."/>
            <person name="Howe K."/>
            <person name="Mountcastle J."/>
            <person name="Jarvis E.D."/>
        </authorList>
    </citation>
    <scope>NUCLEOTIDE SEQUENCE [LARGE SCALE GENOMIC DNA]</scope>
</reference>
<dbReference type="Proteomes" id="UP000472240">
    <property type="component" value="Chromosome 4"/>
</dbReference>
<keyword evidence="3" id="KW-0443">Lipid metabolism</keyword>
<evidence type="ECO:0000256" key="2">
    <source>
        <dbReference type="ARBA" id="ARBA00022801"/>
    </source>
</evidence>
<dbReference type="GeneTree" id="ENSGT00940000158055"/>
<evidence type="ECO:0000256" key="5">
    <source>
        <dbReference type="PIRSR" id="PIRSR630564-2"/>
    </source>
</evidence>
<sequence>MEHIRTTKVEQVKLLDRFSTSNKSLTGTLYLTATHLLFIDSQQKETWILHHHIASVEKLALTTSGCPLVIQCKNFRIVHFIVPRERDCHDIYNSLLQLSKQAKYEDLYAFSYNPKQNDSERLRGWQLIDLAQEYKRMGVPNSNWQLSDANRDYKICETYPRELYVPRIASKPIIVGSSKFRSKGRFPVLSYYHQNKEAAICRCSQPLSGFSARCLEDEHLLQAISKANPANRYMYVVDTRPKLNAMANRAAGKGYENEDNYSNIRFQFVGIENIHVMRSSLQKLLEVNGTKGLSVNDFYSGLESSGWLRHIKAVMDAAIFLAKAIVVENASVLVHCSDGWDRTSQVCSLGSLLLDSYYRTIKGFMVLIEKDWISFGHKFSERCGHLDGDPKEVSPVFTQFLECVWHLTEQFPQAFEFNEAFLLQIHEHIHSCQFGNFLGNCQKEREELKLKEKTYSLWPFLLDDQKKYLNPLYKSQKFAALEPNTVSFNFKFWRNMYHQFDRTLHPRQLVCNTIMNMNEENKQLEKDIKDLESKIKQRKNEQIDGVLTKDLLHTVHPESPALKTSLCFKEQTLLPVTDALRTIEGSSPADNRYSDYADEFSKSEPAMVSVEYGVARMTC</sequence>
<evidence type="ECO:0000313" key="9">
    <source>
        <dbReference type="Ensembl" id="ENSRFEP00010004905.1"/>
    </source>
</evidence>
<accession>A0A671DVI0</accession>
<evidence type="ECO:0000256" key="1">
    <source>
        <dbReference type="ARBA" id="ARBA00007471"/>
    </source>
</evidence>
<dbReference type="PANTHER" id="PTHR10807">
    <property type="entry name" value="MYOTUBULARIN-RELATED"/>
    <property type="match status" value="1"/>
</dbReference>
<feature type="active site" description="Phosphocysteine intermediate" evidence="4">
    <location>
        <position position="336"/>
    </location>
</feature>
<organism evidence="9 10">
    <name type="scientific">Rhinolophus ferrumequinum</name>
    <name type="common">Greater horseshoe bat</name>
    <dbReference type="NCBI Taxonomy" id="59479"/>
    <lineage>
        <taxon>Eukaryota</taxon>
        <taxon>Metazoa</taxon>
        <taxon>Chordata</taxon>
        <taxon>Craniata</taxon>
        <taxon>Vertebrata</taxon>
        <taxon>Euteleostomi</taxon>
        <taxon>Mammalia</taxon>
        <taxon>Eutheria</taxon>
        <taxon>Laurasiatheria</taxon>
        <taxon>Chiroptera</taxon>
        <taxon>Yinpterochiroptera</taxon>
        <taxon>Rhinolophoidea</taxon>
        <taxon>Rhinolophidae</taxon>
        <taxon>Rhinolophinae</taxon>
        <taxon>Rhinolophus</taxon>
    </lineage>
</organism>
<dbReference type="InterPro" id="IPR003595">
    <property type="entry name" value="Tyr_Pase_cat"/>
</dbReference>
<feature type="binding site" evidence="5">
    <location>
        <begin position="273"/>
        <end position="274"/>
    </location>
    <ligand>
        <name>substrate</name>
    </ligand>
</feature>
<dbReference type="InterPro" id="IPR010569">
    <property type="entry name" value="Myotubularin-like_Pase_dom"/>
</dbReference>
<dbReference type="EMBL" id="JACAGC010000003">
    <property type="protein sequence ID" value="KAF6376504.1"/>
    <property type="molecule type" value="Genomic_DNA"/>
</dbReference>
<dbReference type="KEGG" id="rfq:117021524"/>
<evidence type="ECO:0000313" key="10">
    <source>
        <dbReference type="Proteomes" id="UP000472240"/>
    </source>
</evidence>
<dbReference type="CDD" id="cd13343">
    <property type="entry name" value="PH-GRAM_MTMR6"/>
    <property type="match status" value="1"/>
</dbReference>
<dbReference type="GO" id="GO:0106018">
    <property type="term" value="F:phosphatidylinositol-3,5-bisphosphate phosphatase activity"/>
    <property type="evidence" value="ECO:0007669"/>
    <property type="project" value="Ensembl"/>
</dbReference>
<dbReference type="InterPro" id="IPR035998">
    <property type="entry name" value="MTMR6_PH-GRAM"/>
</dbReference>
<dbReference type="PROSITE" id="PS00383">
    <property type="entry name" value="TYR_PHOSPHATASE_1"/>
    <property type="match status" value="1"/>
</dbReference>
<dbReference type="RefSeq" id="XP_032960641.1">
    <property type="nucleotide sequence ID" value="XM_033104750.1"/>
</dbReference>
<dbReference type="Pfam" id="PF21098">
    <property type="entry name" value="PH-GRAM_MTMR6-like"/>
    <property type="match status" value="1"/>
</dbReference>
<reference evidence="8 11" key="4">
    <citation type="journal article" date="2020" name="Nature">
        <title>Six reference-quality genomes reveal evolution of bat adaptations.</title>
        <authorList>
            <person name="Jebb D."/>
            <person name="Huang Z."/>
            <person name="Pippel M."/>
            <person name="Hughes G.M."/>
            <person name="Lavrichenko K."/>
            <person name="Devanna P."/>
            <person name="Winkler S."/>
            <person name="Jermiin L.S."/>
            <person name="Skirmuntt E.C."/>
            <person name="Katzourakis A."/>
            <person name="Burkitt-Gray L."/>
            <person name="Ray D.A."/>
            <person name="Sullivan K.A.M."/>
            <person name="Roscito J.G."/>
            <person name="Kirilenko B.M."/>
            <person name="Davalos L.M."/>
            <person name="Corthals A.P."/>
            <person name="Power M.L."/>
            <person name="Jones G."/>
            <person name="Ransome R.D."/>
            <person name="Dechmann D.K.N."/>
            <person name="Locatelli A.G."/>
            <person name="Puechmaille S.J."/>
            <person name="Fedrigo O."/>
            <person name="Jarvis E.D."/>
            <person name="Hiller M."/>
            <person name="Vernes S.C."/>
            <person name="Myers E.W."/>
            <person name="Teeling E.C."/>
        </authorList>
    </citation>
    <scope>NUCLEOTIDE SEQUENCE [LARGE SCALE GENOMIC DNA]</scope>
    <source>
        <strain evidence="8">MRhiFer1</strain>
        <tissue evidence="8">Lung</tissue>
    </source>
</reference>
<feature type="binding site" evidence="5">
    <location>
        <begin position="336"/>
        <end position="342"/>
    </location>
    <ligand>
        <name>substrate</name>
    </ligand>
</feature>
<reference evidence="9" key="5">
    <citation type="submission" date="2025-05" db="UniProtKB">
        <authorList>
            <consortium name="Ensembl"/>
        </authorList>
    </citation>
    <scope>IDENTIFICATION</scope>
</reference>
<proteinExistence type="inferred from homology"/>
<dbReference type="GeneID" id="117021524"/>
<dbReference type="InterPro" id="IPR016130">
    <property type="entry name" value="Tyr_Pase_AS"/>
</dbReference>
<dbReference type="SMART" id="SM00404">
    <property type="entry name" value="PTPc_motif"/>
    <property type="match status" value="1"/>
</dbReference>
<dbReference type="InterPro" id="IPR011993">
    <property type="entry name" value="PH-like_dom_sf"/>
</dbReference>
<reference evidence="9 10" key="1">
    <citation type="journal article" date="2015" name="Annu Rev Anim Biosci">
        <title>The Genome 10K Project: a way forward.</title>
        <authorList>
            <person name="Koepfli K.P."/>
            <person name="Paten B."/>
            <person name="O'Brien S.J."/>
            <person name="Koepfli K.P."/>
            <person name="Paten B."/>
            <person name="Antunes A."/>
            <person name="Belov K."/>
            <person name="Bustamante C."/>
            <person name="Castoe T.A."/>
            <person name="Clawson H."/>
            <person name="Crawford A.J."/>
            <person name="Diekhans M."/>
            <person name="Distel D."/>
            <person name="Durbin R."/>
            <person name="Earl D."/>
            <person name="Fujita M.K."/>
            <person name="Gamble T."/>
            <person name="Georges A."/>
            <person name="Gemmell N."/>
            <person name="Gilbert M.T."/>
            <person name="Graves J.M."/>
            <person name="Green R.E."/>
            <person name="Hickey G."/>
            <person name="Jarvis E.D."/>
            <person name="Johnson W."/>
            <person name="Komissarov A."/>
            <person name="Korf I."/>
            <person name="Kuhn R."/>
            <person name="Larkin D.M."/>
            <person name="Lewin H."/>
            <person name="Lopez J.V."/>
            <person name="Ma J."/>
            <person name="Marques-Bonet T."/>
            <person name="Miller W."/>
            <person name="Murphy R."/>
            <person name="Pevzner P."/>
            <person name="Shapiro B."/>
            <person name="Steiner C."/>
            <person name="Tamazian G."/>
            <person name="Venkatesh B."/>
            <person name="Wang J."/>
            <person name="Wayne R."/>
            <person name="Wiley E."/>
            <person name="Yang H."/>
            <person name="Zhang G."/>
            <person name="Haussler D."/>
            <person name="Ryder O."/>
            <person name="O'Brien S.J."/>
        </authorList>
    </citation>
    <scope>NUCLEOTIDE SEQUENCE</scope>
</reference>
<name>A0A671DVI0_RHIFE</name>